<name>A0A4R6RCM2_9HYPH</name>
<keyword evidence="3" id="KW-1185">Reference proteome</keyword>
<sequence>MSRRAARADLLTRCGFPFVPFPARTPLRRLRHLCRREMFGSRPLWQRVPLRAAVVAVWPVAALAATIRCLRALPADERPTGVRGWVARAVDVMRRALLDDVPPDAYAIYRLHEPGRAAFVADALFGPEPQWLAGRLARLGGADEADVADKARFADLCRRHGLAVVPTLAVYRDGARDGPQTPFSPDHVALWVKDLRGSRGAGAACWRRDAAGWREADGGPVLSESDLEERWCRGDRLVQPLVIAHPVLAALSAGAAVPDVRVVTGIGRDGDVAVVGAQARLGVGGRPGTRRIVAAVADDGRLGTALLAGRRPVERHPVTGADLRGVEIPCWPEALALVRRAHATVPEFARFPFLGWDVAITADGPLLIEANVSWDGLLLQAGDRPLGRTALPAIALDRLDGDGGASAGFR</sequence>
<organism evidence="2 3">
    <name type="scientific">Oharaeibacter diazotrophicus</name>
    <dbReference type="NCBI Taxonomy" id="1920512"/>
    <lineage>
        <taxon>Bacteria</taxon>
        <taxon>Pseudomonadati</taxon>
        <taxon>Pseudomonadota</taxon>
        <taxon>Alphaproteobacteria</taxon>
        <taxon>Hyphomicrobiales</taxon>
        <taxon>Pleomorphomonadaceae</taxon>
        <taxon>Oharaeibacter</taxon>
    </lineage>
</organism>
<dbReference type="Pfam" id="PF14397">
    <property type="entry name" value="ATPgrasp_ST"/>
    <property type="match status" value="1"/>
</dbReference>
<dbReference type="RefSeq" id="WP_126539625.1">
    <property type="nucleotide sequence ID" value="NZ_BSPM01000002.1"/>
</dbReference>
<gene>
    <name evidence="2" type="ORF">EDD54_2507</name>
</gene>
<protein>
    <submittedName>
        <fullName evidence="2">Putative polysaccharide biosynthesis protein</fullName>
    </submittedName>
</protein>
<dbReference type="OrthoDB" id="8736147at2"/>
<dbReference type="Proteomes" id="UP000294547">
    <property type="component" value="Unassembled WGS sequence"/>
</dbReference>
<dbReference type="EMBL" id="SNXY01000008">
    <property type="protein sequence ID" value="TDP83910.1"/>
    <property type="molecule type" value="Genomic_DNA"/>
</dbReference>
<feature type="domain" description="Alpha-L-glutamate ligase-related protein ATP-grasp" evidence="1">
    <location>
        <begin position="147"/>
        <end position="375"/>
    </location>
</feature>
<evidence type="ECO:0000313" key="3">
    <source>
        <dbReference type="Proteomes" id="UP000294547"/>
    </source>
</evidence>
<dbReference type="AlphaFoldDB" id="A0A4R6RCM2"/>
<comment type="caution">
    <text evidence="2">The sequence shown here is derived from an EMBL/GenBank/DDBJ whole genome shotgun (WGS) entry which is preliminary data.</text>
</comment>
<dbReference type="InterPro" id="IPR039523">
    <property type="entry name" value="RimK-rel_E_lig_ATP-grasp"/>
</dbReference>
<accession>A0A4R6RCM2</accession>
<proteinExistence type="predicted"/>
<evidence type="ECO:0000259" key="1">
    <source>
        <dbReference type="Pfam" id="PF14397"/>
    </source>
</evidence>
<reference evidence="2 3" key="1">
    <citation type="submission" date="2019-03" db="EMBL/GenBank/DDBJ databases">
        <title>Genomic Encyclopedia of Type Strains, Phase IV (KMG-IV): sequencing the most valuable type-strain genomes for metagenomic binning, comparative biology and taxonomic classification.</title>
        <authorList>
            <person name="Goeker M."/>
        </authorList>
    </citation>
    <scope>NUCLEOTIDE SEQUENCE [LARGE SCALE GENOMIC DNA]</scope>
    <source>
        <strain evidence="2 3">DSM 102969</strain>
    </source>
</reference>
<evidence type="ECO:0000313" key="2">
    <source>
        <dbReference type="EMBL" id="TDP83910.1"/>
    </source>
</evidence>